<evidence type="ECO:0000313" key="13">
    <source>
        <dbReference type="EMBL" id="MFG6446874.1"/>
    </source>
</evidence>
<protein>
    <submittedName>
        <fullName evidence="13">Porin</fullName>
    </submittedName>
</protein>
<evidence type="ECO:0000256" key="2">
    <source>
        <dbReference type="ARBA" id="ARBA00011233"/>
    </source>
</evidence>
<proteinExistence type="predicted"/>
<dbReference type="RefSeq" id="WP_394458088.1">
    <property type="nucleotide sequence ID" value="NZ_JBIGHZ010000001.1"/>
</dbReference>
<keyword evidence="10" id="KW-0998">Cell outer membrane</keyword>
<evidence type="ECO:0000256" key="7">
    <source>
        <dbReference type="ARBA" id="ARBA00023065"/>
    </source>
</evidence>
<comment type="subcellular location">
    <subcellularLocation>
        <location evidence="1">Cell outer membrane</location>
        <topology evidence="1">Multi-pass membrane protein</topology>
    </subcellularLocation>
</comment>
<keyword evidence="14" id="KW-1185">Reference proteome</keyword>
<reference evidence="13 14" key="1">
    <citation type="submission" date="2024-08" db="EMBL/GenBank/DDBJ databases">
        <authorList>
            <person name="Lu H."/>
        </authorList>
    </citation>
    <scope>NUCLEOTIDE SEQUENCE [LARGE SCALE GENOMIC DNA]</scope>
    <source>
        <strain evidence="13 14">BYS180W</strain>
    </source>
</reference>
<dbReference type="InterPro" id="IPR033900">
    <property type="entry name" value="Gram_neg_porin_domain"/>
</dbReference>
<gene>
    <name evidence="13" type="ORF">ACG0Z6_01315</name>
</gene>
<evidence type="ECO:0000256" key="9">
    <source>
        <dbReference type="ARBA" id="ARBA00023136"/>
    </source>
</evidence>
<organism evidence="13 14">
    <name type="scientific">Roseateles rivi</name>
    <dbReference type="NCBI Taxonomy" id="3299028"/>
    <lineage>
        <taxon>Bacteria</taxon>
        <taxon>Pseudomonadati</taxon>
        <taxon>Pseudomonadota</taxon>
        <taxon>Betaproteobacteria</taxon>
        <taxon>Burkholderiales</taxon>
        <taxon>Sphaerotilaceae</taxon>
        <taxon>Roseateles</taxon>
    </lineage>
</organism>
<dbReference type="PANTHER" id="PTHR34501">
    <property type="entry name" value="PROTEIN YDDL-RELATED"/>
    <property type="match status" value="1"/>
</dbReference>
<feature type="signal peptide" evidence="11">
    <location>
        <begin position="1"/>
        <end position="20"/>
    </location>
</feature>
<dbReference type="Gene3D" id="2.40.160.10">
    <property type="entry name" value="Porin"/>
    <property type="match status" value="1"/>
</dbReference>
<evidence type="ECO:0000256" key="8">
    <source>
        <dbReference type="ARBA" id="ARBA00023114"/>
    </source>
</evidence>
<evidence type="ECO:0000256" key="10">
    <source>
        <dbReference type="ARBA" id="ARBA00023237"/>
    </source>
</evidence>
<evidence type="ECO:0000256" key="4">
    <source>
        <dbReference type="ARBA" id="ARBA00022452"/>
    </source>
</evidence>
<dbReference type="SUPFAM" id="SSF56935">
    <property type="entry name" value="Porins"/>
    <property type="match status" value="1"/>
</dbReference>
<evidence type="ECO:0000259" key="12">
    <source>
        <dbReference type="Pfam" id="PF13609"/>
    </source>
</evidence>
<keyword evidence="4" id="KW-1134">Transmembrane beta strand</keyword>
<feature type="domain" description="Porin" evidence="12">
    <location>
        <begin position="7"/>
        <end position="299"/>
    </location>
</feature>
<comment type="caution">
    <text evidence="13">The sequence shown here is derived from an EMBL/GenBank/DDBJ whole genome shotgun (WGS) entry which is preliminary data.</text>
</comment>
<keyword evidence="7" id="KW-0406">Ion transport</keyword>
<dbReference type="PRINTS" id="PR00184">
    <property type="entry name" value="NEISSPPORIN"/>
</dbReference>
<accession>A0ABW7FRB0</accession>
<evidence type="ECO:0000256" key="3">
    <source>
        <dbReference type="ARBA" id="ARBA00022448"/>
    </source>
</evidence>
<keyword evidence="8" id="KW-0626">Porin</keyword>
<keyword evidence="5" id="KW-0812">Transmembrane</keyword>
<evidence type="ECO:0000256" key="11">
    <source>
        <dbReference type="SAM" id="SignalP"/>
    </source>
</evidence>
<evidence type="ECO:0000313" key="14">
    <source>
        <dbReference type="Proteomes" id="UP001606099"/>
    </source>
</evidence>
<name>A0ABW7FRB0_9BURK</name>
<dbReference type="InterPro" id="IPR002299">
    <property type="entry name" value="Porin_Neis"/>
</dbReference>
<sequence>MKKSLVALAALAGIAGSAAAQSSVTLFGVVDAAARYSKASGQDKKSLISGGSSTARFGVRGVEDLGGGLKAGFWLESELGTDAGSAGADGKFWNRRATISLTGEFGEIRLGRDKGSSRLVVDEFDIYSTVGNGAVNKVYGLPGASFINRFDNQVKYVLPELGGLYGSVDVSAGEGTDPLNKSIGGRLGYKVGGFKIAGGYSESGVSNKFKHLSVGTSYDFGTVALNGLFTQNKSGANSIDVWTLGAVAPVFGSGAVSAQVSFANGSAKVGDAKHFTVGYQHNLSKRTAFYTTASVIDNDSPAAFSVDLKPNAGGRSGAIDVGVKHSF</sequence>
<dbReference type="Proteomes" id="UP001606099">
    <property type="component" value="Unassembled WGS sequence"/>
</dbReference>
<dbReference type="InterPro" id="IPR023614">
    <property type="entry name" value="Porin_dom_sf"/>
</dbReference>
<keyword evidence="3" id="KW-0813">Transport</keyword>
<dbReference type="PANTHER" id="PTHR34501:SF9">
    <property type="entry name" value="MAJOR OUTER MEMBRANE PROTEIN P.IA"/>
    <property type="match status" value="1"/>
</dbReference>
<dbReference type="CDD" id="cd00342">
    <property type="entry name" value="gram_neg_porins"/>
    <property type="match status" value="1"/>
</dbReference>
<keyword evidence="6 11" id="KW-0732">Signal</keyword>
<comment type="subunit">
    <text evidence="2">Homotrimer.</text>
</comment>
<dbReference type="Pfam" id="PF13609">
    <property type="entry name" value="Porin_4"/>
    <property type="match status" value="1"/>
</dbReference>
<evidence type="ECO:0000256" key="6">
    <source>
        <dbReference type="ARBA" id="ARBA00022729"/>
    </source>
</evidence>
<evidence type="ECO:0000256" key="1">
    <source>
        <dbReference type="ARBA" id="ARBA00004571"/>
    </source>
</evidence>
<dbReference type="EMBL" id="JBIGHZ010000001">
    <property type="protein sequence ID" value="MFG6446874.1"/>
    <property type="molecule type" value="Genomic_DNA"/>
</dbReference>
<dbReference type="InterPro" id="IPR050298">
    <property type="entry name" value="Gram-neg_bact_OMP"/>
</dbReference>
<keyword evidence="9" id="KW-0472">Membrane</keyword>
<evidence type="ECO:0000256" key="5">
    <source>
        <dbReference type="ARBA" id="ARBA00022692"/>
    </source>
</evidence>
<feature type="chain" id="PRO_5046795048" evidence="11">
    <location>
        <begin position="21"/>
        <end position="327"/>
    </location>
</feature>